<name>A0A0H2S9W2_9AGAM</name>
<reference evidence="1 2" key="1">
    <citation type="submission" date="2015-04" db="EMBL/GenBank/DDBJ databases">
        <title>Complete genome sequence of Schizopora paradoxa KUC8140, a cosmopolitan wood degrader in East Asia.</title>
        <authorList>
            <consortium name="DOE Joint Genome Institute"/>
            <person name="Min B."/>
            <person name="Park H."/>
            <person name="Jang Y."/>
            <person name="Kim J.-J."/>
            <person name="Kim K.H."/>
            <person name="Pangilinan J."/>
            <person name="Lipzen A."/>
            <person name="Riley R."/>
            <person name="Grigoriev I.V."/>
            <person name="Spatafora J.W."/>
            <person name="Choi I.-G."/>
        </authorList>
    </citation>
    <scope>NUCLEOTIDE SEQUENCE [LARGE SCALE GENOMIC DNA]</scope>
    <source>
        <strain evidence="1 2">KUC8140</strain>
    </source>
</reference>
<dbReference type="InParanoid" id="A0A0H2S9W2"/>
<sequence>MEKKSRFSDAFAGSLSIAARCSHRSTSRDSNESCMMVGGLGGWNAMELVRIGMDRAVGIERTKEKSMSLNLCIKQHVLRNMHPYTHHLTGLHLAVNGTLISTFILQIYPLPALVTPLSKKRRERRKGGKAVDRLKRIDCGVRLTAKLGVIVENSDGDLKTQRRSLASPAHLLSAQPVWRVTEVTV</sequence>
<dbReference type="Proteomes" id="UP000053477">
    <property type="component" value="Unassembled WGS sequence"/>
</dbReference>
<keyword evidence="2" id="KW-1185">Reference proteome</keyword>
<dbReference type="EMBL" id="KQ085894">
    <property type="protein sequence ID" value="KLO18473.1"/>
    <property type="molecule type" value="Genomic_DNA"/>
</dbReference>
<evidence type="ECO:0000313" key="1">
    <source>
        <dbReference type="EMBL" id="KLO18473.1"/>
    </source>
</evidence>
<evidence type="ECO:0000313" key="2">
    <source>
        <dbReference type="Proteomes" id="UP000053477"/>
    </source>
</evidence>
<proteinExistence type="predicted"/>
<accession>A0A0H2S9W2</accession>
<dbReference type="AlphaFoldDB" id="A0A0H2S9W2"/>
<gene>
    <name evidence="1" type="ORF">SCHPADRAFT_119145</name>
</gene>
<protein>
    <submittedName>
        <fullName evidence="1">Uncharacterized protein</fullName>
    </submittedName>
</protein>
<organism evidence="1 2">
    <name type="scientific">Schizopora paradoxa</name>
    <dbReference type="NCBI Taxonomy" id="27342"/>
    <lineage>
        <taxon>Eukaryota</taxon>
        <taxon>Fungi</taxon>
        <taxon>Dikarya</taxon>
        <taxon>Basidiomycota</taxon>
        <taxon>Agaricomycotina</taxon>
        <taxon>Agaricomycetes</taxon>
        <taxon>Hymenochaetales</taxon>
        <taxon>Schizoporaceae</taxon>
        <taxon>Schizopora</taxon>
    </lineage>
</organism>